<name>A0A3E5I956_BACFG</name>
<evidence type="ECO:0000313" key="1">
    <source>
        <dbReference type="EMBL" id="KAA4754081.1"/>
    </source>
</evidence>
<evidence type="ECO:0000313" key="4">
    <source>
        <dbReference type="EMBL" id="KAA5206955.1"/>
    </source>
</evidence>
<evidence type="ECO:0000313" key="2">
    <source>
        <dbReference type="EMBL" id="KAA4995342.1"/>
    </source>
</evidence>
<dbReference type="Proteomes" id="UP000429838">
    <property type="component" value="Unassembled WGS sequence"/>
</dbReference>
<dbReference type="Proteomes" id="UP000479773">
    <property type="component" value="Unassembled WGS sequence"/>
</dbReference>
<dbReference type="Proteomes" id="UP000460666">
    <property type="component" value="Unassembled WGS sequence"/>
</dbReference>
<evidence type="ECO:0000313" key="11">
    <source>
        <dbReference type="Proteomes" id="UP000429838"/>
    </source>
</evidence>
<dbReference type="EMBL" id="VWEQ01000005">
    <property type="protein sequence ID" value="KAA4754081.1"/>
    <property type="molecule type" value="Genomic_DNA"/>
</dbReference>
<evidence type="ECO:0000313" key="6">
    <source>
        <dbReference type="EMBL" id="TWV47136.1"/>
    </source>
</evidence>
<reference evidence="7 9" key="4">
    <citation type="submission" date="2019-08" db="EMBL/GenBank/DDBJ databases">
        <title>Genome sequencing of Bacteroides fragilis Sample_iSURF_9.</title>
        <authorList>
            <person name="Chandler J.E."/>
            <person name="Ruoff K.L."/>
            <person name="Price C.E."/>
            <person name="Valls R.A."/>
            <person name="O'Toole G.A."/>
        </authorList>
    </citation>
    <scope>NUCLEOTIDE SEQUENCE [LARGE SCALE GENOMIC DNA]</scope>
    <source>
        <strain evidence="7 9">CFPLTA004_1B</strain>
    </source>
</reference>
<dbReference type="Proteomes" id="UP000315444">
    <property type="component" value="Unassembled WGS sequence"/>
</dbReference>
<accession>A0A3E5I956</accession>
<dbReference type="EMBL" id="VOHV01000007">
    <property type="protein sequence ID" value="TWV40154.1"/>
    <property type="molecule type" value="Genomic_DNA"/>
</dbReference>
<evidence type="ECO:0000313" key="8">
    <source>
        <dbReference type="Proteomes" id="UP000315444"/>
    </source>
</evidence>
<proteinExistence type="predicted"/>
<evidence type="ECO:0000313" key="7">
    <source>
        <dbReference type="EMBL" id="TWV69359.1"/>
    </source>
</evidence>
<dbReference type="Proteomes" id="UP000319026">
    <property type="component" value="Unassembled WGS sequence"/>
</dbReference>
<evidence type="ECO:0000313" key="10">
    <source>
        <dbReference type="Proteomes" id="UP000319026"/>
    </source>
</evidence>
<gene>
    <name evidence="4" type="ORF">F2Z25_13840</name>
    <name evidence="3" type="ORF">F2Z29_12475</name>
    <name evidence="2" type="ORF">F2Z89_14835</name>
    <name evidence="1" type="ORF">F3B44_07870</name>
    <name evidence="6" type="ORF">FSA03_16470</name>
    <name evidence="5" type="ORF">FSA06_16480</name>
    <name evidence="7" type="ORF">FSA08_19000</name>
</gene>
<organism evidence="4 11">
    <name type="scientific">Bacteroides fragilis</name>
    <dbReference type="NCBI Taxonomy" id="817"/>
    <lineage>
        <taxon>Bacteria</taxon>
        <taxon>Pseudomonadati</taxon>
        <taxon>Bacteroidota</taxon>
        <taxon>Bacteroidia</taxon>
        <taxon>Bacteroidales</taxon>
        <taxon>Bacteroidaceae</taxon>
        <taxon>Bacteroides</taxon>
    </lineage>
</organism>
<reference evidence="5 8" key="2">
    <citation type="submission" date="2019-07" db="EMBL/GenBank/DDBJ databases">
        <title>Genome sequencing of Bacteroides fragilis.</title>
        <authorList>
            <person name="Galasyn E.V."/>
            <person name="Ruoff K.L."/>
            <person name="Price C.E."/>
            <person name="Valls R.A."/>
            <person name="O'Toole G.A."/>
        </authorList>
    </citation>
    <scope>NUCLEOTIDE SEQUENCE [LARGE SCALE GENOMIC DNA]</scope>
    <source>
        <strain evidence="5 8">AD135F_1B</strain>
    </source>
</reference>
<evidence type="ECO:0000313" key="12">
    <source>
        <dbReference type="Proteomes" id="UP000436803"/>
    </source>
</evidence>
<dbReference type="EMBL" id="VWCJ01000010">
    <property type="protein sequence ID" value="KAA4995342.1"/>
    <property type="molecule type" value="Genomic_DNA"/>
</dbReference>
<protein>
    <submittedName>
        <fullName evidence="4">Uncharacterized protein</fullName>
    </submittedName>
</protein>
<dbReference type="Proteomes" id="UP000318041">
    <property type="component" value="Unassembled WGS sequence"/>
</dbReference>
<dbReference type="EMBL" id="VOHY01000018">
    <property type="protein sequence ID" value="TWV69359.1"/>
    <property type="molecule type" value="Genomic_DNA"/>
</dbReference>
<dbReference type="EMBL" id="VWAQ01000011">
    <property type="protein sequence ID" value="KAA5206955.1"/>
    <property type="molecule type" value="Genomic_DNA"/>
</dbReference>
<evidence type="ECO:0000313" key="13">
    <source>
        <dbReference type="Proteomes" id="UP000460666"/>
    </source>
</evidence>
<dbReference type="EMBL" id="VWAW01000009">
    <property type="protein sequence ID" value="KAA5173394.1"/>
    <property type="molecule type" value="Genomic_DNA"/>
</dbReference>
<evidence type="ECO:0000313" key="14">
    <source>
        <dbReference type="Proteomes" id="UP000479773"/>
    </source>
</evidence>
<dbReference type="AlphaFoldDB" id="A0A3E5I956"/>
<dbReference type="Proteomes" id="UP000436803">
    <property type="component" value="Unassembled WGS sequence"/>
</dbReference>
<comment type="caution">
    <text evidence="4">The sequence shown here is derived from an EMBL/GenBank/DDBJ whole genome shotgun (WGS) entry which is preliminary data.</text>
</comment>
<evidence type="ECO:0000313" key="5">
    <source>
        <dbReference type="EMBL" id="TWV40154.1"/>
    </source>
</evidence>
<evidence type="ECO:0000313" key="3">
    <source>
        <dbReference type="EMBL" id="KAA5173394.1"/>
    </source>
</evidence>
<reference evidence="11 12" key="1">
    <citation type="journal article" date="2019" name="Nat. Med.">
        <title>A library of human gut bacterial isolates paired with longitudinal multiomics data enables mechanistic microbiome research.</title>
        <authorList>
            <person name="Poyet M."/>
            <person name="Groussin M."/>
            <person name="Gibbons S.M."/>
            <person name="Avila-Pacheco J."/>
            <person name="Jiang X."/>
            <person name="Kearney S.M."/>
            <person name="Perrotta A.R."/>
            <person name="Berdy B."/>
            <person name="Zhao S."/>
            <person name="Lieberman T.D."/>
            <person name="Swanson P.K."/>
            <person name="Smith M."/>
            <person name="Roesemann S."/>
            <person name="Alexander J.E."/>
            <person name="Rich S.A."/>
            <person name="Livny J."/>
            <person name="Vlamakis H."/>
            <person name="Clish C."/>
            <person name="Bullock K."/>
            <person name="Deik A."/>
            <person name="Scott J."/>
            <person name="Pierce K.A."/>
            <person name="Xavier R.J."/>
            <person name="Alm E.J."/>
        </authorList>
    </citation>
    <scope>NUCLEOTIDE SEQUENCE [LARGE SCALE GENOMIC DNA]</scope>
    <source>
        <strain evidence="4 11">BIOML-A1</strain>
        <strain evidence="1 14">BIOML-A106</strain>
        <strain evidence="2 13">BIOML-A46</strain>
        <strain evidence="3 12">BIOML-A7</strain>
    </source>
</reference>
<dbReference type="EMBL" id="VOHT01000007">
    <property type="protein sequence ID" value="TWV47136.1"/>
    <property type="molecule type" value="Genomic_DNA"/>
</dbReference>
<evidence type="ECO:0000313" key="9">
    <source>
        <dbReference type="Proteomes" id="UP000318041"/>
    </source>
</evidence>
<sequence length="69" mass="8286">MKVHRQFVWRQTVRQIEFFKSKSLQIYDNLLKLPIFREAEYIFALEKNTFVYETISNNVVCLCQHGICG</sequence>
<reference evidence="6 10" key="3">
    <citation type="submission" date="2019-07" db="EMBL/GenBank/DDBJ databases">
        <title>Genome Sequencing of Bacteroides fragilis.</title>
        <authorList>
            <person name="Pinto K.M."/>
            <person name="Ruoff K.L."/>
            <person name="Price C.E."/>
            <person name="Valls R.A."/>
            <person name="O'Toole G.A."/>
        </authorList>
    </citation>
    <scope>NUCLEOTIDE SEQUENCE [LARGE SCALE GENOMIC DNA]</scope>
    <source>
        <strain evidence="6 10">AD135F_3B</strain>
    </source>
</reference>